<keyword evidence="2" id="KW-1185">Reference proteome</keyword>
<name>A0A7X0JQL2_9HYPH</name>
<gene>
    <name evidence="1" type="ORF">F4695_004520</name>
</gene>
<dbReference type="AlphaFoldDB" id="A0A7X0JQL2"/>
<evidence type="ECO:0000313" key="1">
    <source>
        <dbReference type="EMBL" id="MBB6511122.1"/>
    </source>
</evidence>
<proteinExistence type="predicted"/>
<reference evidence="1 2" key="1">
    <citation type="submission" date="2020-08" db="EMBL/GenBank/DDBJ databases">
        <title>The Agave Microbiome: Exploring the role of microbial communities in plant adaptations to desert environments.</title>
        <authorList>
            <person name="Partida-Martinez L.P."/>
        </authorList>
    </citation>
    <scope>NUCLEOTIDE SEQUENCE [LARGE SCALE GENOMIC DNA]</scope>
    <source>
        <strain evidence="1 2">AS3.12</strain>
    </source>
</reference>
<evidence type="ECO:0000313" key="2">
    <source>
        <dbReference type="Proteomes" id="UP000585437"/>
    </source>
</evidence>
<sequence length="47" mass="5066">MSLADEEWLVAACYEPGAVLSETARSARIRVSQPKGFPGLSLMVQEA</sequence>
<dbReference type="EMBL" id="JACHBU010000018">
    <property type="protein sequence ID" value="MBB6511122.1"/>
    <property type="molecule type" value="Genomic_DNA"/>
</dbReference>
<dbReference type="Proteomes" id="UP000585437">
    <property type="component" value="Unassembled WGS sequence"/>
</dbReference>
<protein>
    <submittedName>
        <fullName evidence="1">Uncharacterized protein</fullName>
    </submittedName>
</protein>
<accession>A0A7X0JQL2</accession>
<organism evidence="1 2">
    <name type="scientific">Rhizobium soli</name>
    <dbReference type="NCBI Taxonomy" id="424798"/>
    <lineage>
        <taxon>Bacteria</taxon>
        <taxon>Pseudomonadati</taxon>
        <taxon>Pseudomonadota</taxon>
        <taxon>Alphaproteobacteria</taxon>
        <taxon>Hyphomicrobiales</taxon>
        <taxon>Rhizobiaceae</taxon>
        <taxon>Rhizobium/Agrobacterium group</taxon>
        <taxon>Rhizobium</taxon>
    </lineage>
</organism>
<comment type="caution">
    <text evidence="1">The sequence shown here is derived from an EMBL/GenBank/DDBJ whole genome shotgun (WGS) entry which is preliminary data.</text>
</comment>